<feature type="chain" id="PRO_5046306357" evidence="4">
    <location>
        <begin position="22"/>
        <end position="929"/>
    </location>
</feature>
<evidence type="ECO:0000256" key="3">
    <source>
        <dbReference type="PROSITE-ProRule" id="PRU00339"/>
    </source>
</evidence>
<feature type="repeat" description="TPR" evidence="3">
    <location>
        <begin position="850"/>
        <end position="883"/>
    </location>
</feature>
<dbReference type="Pfam" id="PF12969">
    <property type="entry name" value="DUF3857"/>
    <property type="match status" value="1"/>
</dbReference>
<evidence type="ECO:0000259" key="6">
    <source>
        <dbReference type="Pfam" id="PF12969"/>
    </source>
</evidence>
<keyword evidence="8" id="KW-1185">Reference proteome</keyword>
<feature type="domain" description="DUF3857" evidence="6">
    <location>
        <begin position="63"/>
        <end position="217"/>
    </location>
</feature>
<accession>A0ABS0N2Y6</accession>
<dbReference type="PANTHER" id="PTHR44858:SF1">
    <property type="entry name" value="UDP-N-ACETYLGLUCOSAMINE--PEPTIDE N-ACETYLGLUCOSAMINYLTRANSFERASE SPINDLY-RELATED"/>
    <property type="match status" value="1"/>
</dbReference>
<keyword evidence="4" id="KW-0732">Signal</keyword>
<dbReference type="InterPro" id="IPR002931">
    <property type="entry name" value="Transglutaminase-like"/>
</dbReference>
<reference evidence="7 8" key="1">
    <citation type="submission" date="2020-11" db="EMBL/GenBank/DDBJ databases">
        <title>Erythrobacter sediminis sp. nov., a marine bacterium from a tidal flat of Garorim Bay.</title>
        <authorList>
            <person name="Kim D."/>
            <person name="Yoo Y."/>
            <person name="Kim J.-J."/>
        </authorList>
    </citation>
    <scope>NUCLEOTIDE SEQUENCE [LARGE SCALE GENOMIC DNA]</scope>
    <source>
        <strain evidence="7 8">JGD-13</strain>
    </source>
</reference>
<evidence type="ECO:0000256" key="4">
    <source>
        <dbReference type="SAM" id="SignalP"/>
    </source>
</evidence>
<keyword evidence="1" id="KW-0677">Repeat</keyword>
<dbReference type="Pfam" id="PF01841">
    <property type="entry name" value="Transglut_core"/>
    <property type="match status" value="1"/>
</dbReference>
<evidence type="ECO:0000256" key="2">
    <source>
        <dbReference type="ARBA" id="ARBA00022803"/>
    </source>
</evidence>
<dbReference type="RefSeq" id="WP_197921021.1">
    <property type="nucleotide sequence ID" value="NZ_CAWPTA010000007.1"/>
</dbReference>
<dbReference type="InterPro" id="IPR050498">
    <property type="entry name" value="Ycf3"/>
</dbReference>
<dbReference type="EMBL" id="JAEANY010000002">
    <property type="protein sequence ID" value="MBH5322326.1"/>
    <property type="molecule type" value="Genomic_DNA"/>
</dbReference>
<evidence type="ECO:0000259" key="5">
    <source>
        <dbReference type="Pfam" id="PF01841"/>
    </source>
</evidence>
<dbReference type="Gene3D" id="1.25.40.10">
    <property type="entry name" value="Tetratricopeptide repeat domain"/>
    <property type="match status" value="2"/>
</dbReference>
<name>A0ABS0N2Y6_9SPHN</name>
<organism evidence="7 8">
    <name type="scientific">Aurantiacibacter sediminis</name>
    <dbReference type="NCBI Taxonomy" id="2793064"/>
    <lineage>
        <taxon>Bacteria</taxon>
        <taxon>Pseudomonadati</taxon>
        <taxon>Pseudomonadota</taxon>
        <taxon>Alphaproteobacteria</taxon>
        <taxon>Sphingomonadales</taxon>
        <taxon>Erythrobacteraceae</taxon>
        <taxon>Aurantiacibacter</taxon>
    </lineage>
</organism>
<evidence type="ECO:0000313" key="8">
    <source>
        <dbReference type="Proteomes" id="UP000602442"/>
    </source>
</evidence>
<keyword evidence="2 3" id="KW-0802">TPR repeat</keyword>
<gene>
    <name evidence="7" type="ORF">I5L03_06975</name>
</gene>
<dbReference type="SMART" id="SM00028">
    <property type="entry name" value="TPR"/>
    <property type="match status" value="2"/>
</dbReference>
<dbReference type="Gene3D" id="3.10.620.30">
    <property type="match status" value="1"/>
</dbReference>
<dbReference type="Gene3D" id="2.60.40.3140">
    <property type="match status" value="1"/>
</dbReference>
<dbReference type="InterPro" id="IPR038765">
    <property type="entry name" value="Papain-like_cys_pep_sf"/>
</dbReference>
<sequence>MRLPTAAVSLTAILLSSTAQAGEEPLYSATPDWVEEADFVGLVADESVPAELLRDWQYRIEDGVVLAYHDFAIRVDNPQALMSQNTQTLTWLPDKGDLTIHRFEIYREGELIDLVEQGVTFDVLRRERGLEQRLLDGQLTASVSVPGLREGDVLRISHTVSTDDQALGEEVQATQFLRSEPWQVGFARTVMSWPSDEDMYWRAEDRVELSQPVERDGYNYLTVDLPLEEADPMPQDAPYRFRRPPVLRVGSFESWLELSAVMYPHFEDAAALPEGSPIRERAQEIMAQTSDPRARAALATQLVQDDISYLLNGLDGGNYLPQSAAETWENRYGDCKAKSVLLLSLLREMGIESEVVLVSTRQGDAVPELLPLPAAFDHMIVHAIIDGTDYWLDGTSAATRLANLADVPPFYHALPLRDGGAQLMPMVQRDLAVPQMAMSMDFDHSRGVDFPALFTMEMTMSGPMAAGLESVVDANDPEALRSMATSFGGSEGLQVSNLSVAYDSENAVGTVVIEGIAQTSFSWTDGRLRFSDEMMEDDLTFNPDRARPEWRDIPVATEGPGRVQISFAMTLPEDGEGYELENGGSYEWDNANSRLVNYIGIENGRMIGTSDIFMTLGEVAAADLPEARRTARRFAASTPEVTPPQDVTWRWELSSDERAALAAPILEAYEAAISFADEDDQGPRYARAAFLRNVYDYEAALADYDVLIEEEPSAWVYAQRALLHRRVGDIDAAIADQREAYELNPSAANARTLADLLTYHGDAEEALELLRYTPVAEDDRVYHDDDLGTAMAIAGDVDGGSALIEEMVADFPQNSTALNGDCWFRGLFATQLDTALARCTQAVERAANPSNAIDSRALIHFRLGDFEQALADLDQALAMSPAQAASHYLRGIVRLHAGDEGGREDLETGLLMAPELETIYSFHGIAPPQ</sequence>
<dbReference type="SUPFAM" id="SSF48452">
    <property type="entry name" value="TPR-like"/>
    <property type="match status" value="1"/>
</dbReference>
<evidence type="ECO:0000313" key="7">
    <source>
        <dbReference type="EMBL" id="MBH5322326.1"/>
    </source>
</evidence>
<dbReference type="InterPro" id="IPR024618">
    <property type="entry name" value="DUF3857"/>
</dbReference>
<feature type="repeat" description="TPR" evidence="3">
    <location>
        <begin position="714"/>
        <end position="747"/>
    </location>
</feature>
<proteinExistence type="predicted"/>
<dbReference type="Proteomes" id="UP000602442">
    <property type="component" value="Unassembled WGS sequence"/>
</dbReference>
<dbReference type="InterPro" id="IPR011990">
    <property type="entry name" value="TPR-like_helical_dom_sf"/>
</dbReference>
<dbReference type="PROSITE" id="PS50005">
    <property type="entry name" value="TPR"/>
    <property type="match status" value="2"/>
</dbReference>
<comment type="caution">
    <text evidence="7">The sequence shown here is derived from an EMBL/GenBank/DDBJ whole genome shotgun (WGS) entry which is preliminary data.</text>
</comment>
<dbReference type="SUPFAM" id="SSF54001">
    <property type="entry name" value="Cysteine proteinases"/>
    <property type="match status" value="1"/>
</dbReference>
<feature type="domain" description="Transglutaminase-like" evidence="5">
    <location>
        <begin position="280"/>
        <end position="383"/>
    </location>
</feature>
<dbReference type="InterPro" id="IPR019734">
    <property type="entry name" value="TPR_rpt"/>
</dbReference>
<protein>
    <submittedName>
        <fullName evidence="7">DUF3857 domain-containing protein</fullName>
    </submittedName>
</protein>
<dbReference type="PANTHER" id="PTHR44858">
    <property type="entry name" value="TETRATRICOPEPTIDE REPEAT PROTEIN 6"/>
    <property type="match status" value="1"/>
</dbReference>
<dbReference type="Pfam" id="PF13181">
    <property type="entry name" value="TPR_8"/>
    <property type="match status" value="2"/>
</dbReference>
<feature type="signal peptide" evidence="4">
    <location>
        <begin position="1"/>
        <end position="21"/>
    </location>
</feature>
<evidence type="ECO:0000256" key="1">
    <source>
        <dbReference type="ARBA" id="ARBA00022737"/>
    </source>
</evidence>